<dbReference type="Proteomes" id="UP000326169">
    <property type="component" value="Unassembled WGS sequence"/>
</dbReference>
<protein>
    <recommendedName>
        <fullName evidence="1">Transcriptional regulator TetR C-terminal Proteobacteria type domain-containing protein</fullName>
    </recommendedName>
</protein>
<dbReference type="Gene3D" id="1.10.357.10">
    <property type="entry name" value="Tetracycline Repressor, domain 2"/>
    <property type="match status" value="1"/>
</dbReference>
<evidence type="ECO:0000313" key="2">
    <source>
        <dbReference type="EMBL" id="GCE96394.1"/>
    </source>
</evidence>
<accession>A0A5M3TA85</accession>
<sequence length="106" mass="11905">MENISDREYLGLIRLIVSESGKRPDLAQVFLTALVKPAIETLTEYLKTCQELTITDPEATARIFVGSPIHYMVVQEILQGKDSLPMTADRLIDNLVELIIHQKALP</sequence>
<evidence type="ECO:0000259" key="1">
    <source>
        <dbReference type="Pfam" id="PF14246"/>
    </source>
</evidence>
<dbReference type="Pfam" id="PF14246">
    <property type="entry name" value="TetR_C_7"/>
    <property type="match status" value="1"/>
</dbReference>
<dbReference type="InterPro" id="IPR036271">
    <property type="entry name" value="Tet_transcr_reg_TetR-rel_C_sf"/>
</dbReference>
<proteinExistence type="predicted"/>
<dbReference type="InterPro" id="IPR039536">
    <property type="entry name" value="TetR_C_Proteobacteria"/>
</dbReference>
<name>A0A5M3TA85_LIMPL</name>
<evidence type="ECO:0000313" key="3">
    <source>
        <dbReference type="Proteomes" id="UP000326169"/>
    </source>
</evidence>
<dbReference type="EMBL" id="BIMW01000190">
    <property type="protein sequence ID" value="GCE96394.1"/>
    <property type="molecule type" value="Genomic_DNA"/>
</dbReference>
<reference evidence="2 3" key="1">
    <citation type="journal article" date="2019" name="J Genomics">
        <title>The Draft Genome of a Hydrogen-producing Cyanobacterium, Arthrospira platensis NIES-46.</title>
        <authorList>
            <person name="Suzuki S."/>
            <person name="Yamaguchi H."/>
            <person name="Kawachi M."/>
        </authorList>
    </citation>
    <scope>NUCLEOTIDE SEQUENCE [LARGE SCALE GENOMIC DNA]</scope>
    <source>
        <strain evidence="2 3">NIES-46</strain>
    </source>
</reference>
<feature type="domain" description="Transcriptional regulator TetR C-terminal Proteobacteria type" evidence="1">
    <location>
        <begin position="2"/>
        <end position="97"/>
    </location>
</feature>
<organism evidence="2 3">
    <name type="scientific">Limnospira platensis NIES-46</name>
    <dbReference type="NCBI Taxonomy" id="1236695"/>
    <lineage>
        <taxon>Bacteria</taxon>
        <taxon>Bacillati</taxon>
        <taxon>Cyanobacteriota</taxon>
        <taxon>Cyanophyceae</taxon>
        <taxon>Oscillatoriophycideae</taxon>
        <taxon>Oscillatoriales</taxon>
        <taxon>Sirenicapillariaceae</taxon>
        <taxon>Limnospira</taxon>
    </lineage>
</organism>
<comment type="caution">
    <text evidence="2">The sequence shown here is derived from an EMBL/GenBank/DDBJ whole genome shotgun (WGS) entry which is preliminary data.</text>
</comment>
<gene>
    <name evidence="2" type="ORF">NIES46_44660</name>
</gene>
<keyword evidence="3" id="KW-1185">Reference proteome</keyword>
<dbReference type="SUPFAM" id="SSF48498">
    <property type="entry name" value="Tetracyclin repressor-like, C-terminal domain"/>
    <property type="match status" value="1"/>
</dbReference>